<name>A0AAF1BUV1_9STAP</name>
<keyword evidence="3" id="KW-1185">Reference proteome</keyword>
<dbReference type="RefSeq" id="WP_068129488.1">
    <property type="nucleotide sequence ID" value="NZ_CP136964.1"/>
</dbReference>
<dbReference type="EMBL" id="CP136964">
    <property type="protein sequence ID" value="WOS95526.1"/>
    <property type="molecule type" value="Genomic_DNA"/>
</dbReference>
<accession>A0AAF1BUV1</accession>
<proteinExistence type="predicted"/>
<feature type="domain" description="NERD" evidence="1">
    <location>
        <begin position="28"/>
        <end position="140"/>
    </location>
</feature>
<evidence type="ECO:0000313" key="2">
    <source>
        <dbReference type="EMBL" id="WOS95526.1"/>
    </source>
</evidence>
<dbReference type="Proteomes" id="UP000243626">
    <property type="component" value="Chromosome"/>
</dbReference>
<evidence type="ECO:0000259" key="1">
    <source>
        <dbReference type="PROSITE" id="PS50965"/>
    </source>
</evidence>
<dbReference type="PROSITE" id="PS50965">
    <property type="entry name" value="NERD"/>
    <property type="match status" value="1"/>
</dbReference>
<dbReference type="AlphaFoldDB" id="A0AAF1BUV1"/>
<organism evidence="2 3">
    <name type="scientific">Nosocomiicoccus massiliensis</name>
    <dbReference type="NCBI Taxonomy" id="1232430"/>
    <lineage>
        <taxon>Bacteria</taxon>
        <taxon>Bacillati</taxon>
        <taxon>Bacillota</taxon>
        <taxon>Bacilli</taxon>
        <taxon>Bacillales</taxon>
        <taxon>Staphylococcaceae</taxon>
        <taxon>Nosocomiicoccus</taxon>
    </lineage>
</organism>
<sequence length="300" mass="35163">MTISELEFLERRYDLDREQQLELELERKGKVGEFYFKSLMDNKLNDNIAVITDYRFESGGSECQIDFLIVLNNTCIIIEIKNFYGDFELRDDGFYRLNPLRKIKNPLSQTERAEIMLKNQLKRLNLNLDVRYYVVFVNDQCSLYQLTRDKPIVMASQLNRFLESLNEEAYDKNHSYTLKKLESARLKESRYNLELKLDFSQARKGLTCQSCSGWLEVETYNSLKCQSCGADEKIENAIRRSITEMKTLFPNDAITLSRLSEWIGHAYTPSKLRRLLNVICHSHGDKKGRHYTLKGDNTLS</sequence>
<evidence type="ECO:0000313" key="3">
    <source>
        <dbReference type="Proteomes" id="UP000243626"/>
    </source>
</evidence>
<dbReference type="InterPro" id="IPR011528">
    <property type="entry name" value="NERD"/>
</dbReference>
<gene>
    <name evidence="2" type="ORF">CJ229_005340</name>
</gene>
<dbReference type="KEGG" id="nmy:CJ229_005340"/>
<protein>
    <submittedName>
        <fullName evidence="2">Nuclease-related domain-containing protein</fullName>
    </submittedName>
</protein>
<reference evidence="3" key="1">
    <citation type="submission" date="2017-09" db="EMBL/GenBank/DDBJ databases">
        <title>Bacterial strain isolated from the female urinary microbiota.</title>
        <authorList>
            <person name="Thomas-White K."/>
            <person name="Kumar N."/>
            <person name="Forster S."/>
            <person name="Putonti C."/>
            <person name="Lawley T."/>
            <person name="Wolfe A.J."/>
        </authorList>
    </citation>
    <scope>NUCLEOTIDE SEQUENCE [LARGE SCALE GENOMIC DNA]</scope>
    <source>
        <strain evidence="3">UMB0959</strain>
    </source>
</reference>
<dbReference type="Pfam" id="PF08378">
    <property type="entry name" value="NERD"/>
    <property type="match status" value="1"/>
</dbReference>
<reference evidence="2 3" key="2">
    <citation type="submission" date="2023-10" db="EMBL/GenBank/DDBJ databases">
        <authorList>
            <person name="Choi B."/>
        </authorList>
    </citation>
    <scope>NUCLEOTIDE SEQUENCE [LARGE SCALE GENOMIC DNA]</scope>
    <source>
        <strain evidence="2 3">UMB0959</strain>
    </source>
</reference>